<dbReference type="InterPro" id="IPR009937">
    <property type="entry name" value="Phage_holin_3_6"/>
</dbReference>
<feature type="compositionally biased region" description="Basic and acidic residues" evidence="1">
    <location>
        <begin position="1"/>
        <end position="20"/>
    </location>
</feature>
<evidence type="ECO:0000256" key="1">
    <source>
        <dbReference type="SAM" id="MobiDB-lite"/>
    </source>
</evidence>
<keyword evidence="4" id="KW-1185">Reference proteome</keyword>
<dbReference type="EMBL" id="ONZI01000001">
    <property type="protein sequence ID" value="SPJ33009.1"/>
    <property type="molecule type" value="Genomic_DNA"/>
</dbReference>
<dbReference type="Proteomes" id="UP000244934">
    <property type="component" value="Unassembled WGS sequence"/>
</dbReference>
<gene>
    <name evidence="3" type="ORF">KSP9073_01012</name>
</gene>
<feature type="transmembrane region" description="Helical" evidence="2">
    <location>
        <begin position="61"/>
        <end position="88"/>
    </location>
</feature>
<sequence length="157" mass="16764">MTQPSGHKDPSIEERRHAEDGGNESRGMVGMLSSLLNDVTTLVRQEIALGKAEMQQNIKRAGAAIASIVVAGAVLNAGLLVLLAAAVLGLSHVLAPWLSALIVGAVVVIIGMSMMKKARNTLSTQAMTPDRTVESLERDQSMLKEHAQSQKNEETKR</sequence>
<reference evidence="4" key="1">
    <citation type="submission" date="2018-03" db="EMBL/GenBank/DDBJ databases">
        <authorList>
            <person name="Navarro De La Torre S."/>
        </authorList>
    </citation>
    <scope>NUCLEOTIDE SEQUENCE [LARGE SCALE GENOMIC DNA]</scope>
    <source>
        <strain evidence="4">EAod3</strain>
    </source>
</reference>
<dbReference type="Pfam" id="PF07332">
    <property type="entry name" value="Phage_holin_3_6"/>
    <property type="match status" value="1"/>
</dbReference>
<evidence type="ECO:0000313" key="3">
    <source>
        <dbReference type="EMBL" id="SPJ33009.1"/>
    </source>
</evidence>
<evidence type="ECO:0000256" key="2">
    <source>
        <dbReference type="SAM" id="Phobius"/>
    </source>
</evidence>
<proteinExistence type="predicted"/>
<protein>
    <recommendedName>
        <fullName evidence="5">Inner membrane protein YqjE</fullName>
    </recommendedName>
</protein>
<evidence type="ECO:0000313" key="4">
    <source>
        <dbReference type="Proteomes" id="UP000244934"/>
    </source>
</evidence>
<feature type="region of interest" description="Disordered" evidence="1">
    <location>
        <begin position="1"/>
        <end position="25"/>
    </location>
</feature>
<accession>A0A2R8CJD5</accession>
<feature type="transmembrane region" description="Helical" evidence="2">
    <location>
        <begin position="94"/>
        <end position="115"/>
    </location>
</feature>
<keyword evidence="2" id="KW-0812">Transmembrane</keyword>
<evidence type="ECO:0008006" key="5">
    <source>
        <dbReference type="Google" id="ProtNLM"/>
    </source>
</evidence>
<keyword evidence="2" id="KW-1133">Transmembrane helix</keyword>
<dbReference type="AlphaFoldDB" id="A0A2R8CJD5"/>
<organism evidence="3 4">
    <name type="scientific">Kushneria phyllosphaerae</name>
    <dbReference type="NCBI Taxonomy" id="2100822"/>
    <lineage>
        <taxon>Bacteria</taxon>
        <taxon>Pseudomonadati</taxon>
        <taxon>Pseudomonadota</taxon>
        <taxon>Gammaproteobacteria</taxon>
        <taxon>Oceanospirillales</taxon>
        <taxon>Halomonadaceae</taxon>
        <taxon>Kushneria</taxon>
    </lineage>
</organism>
<feature type="region of interest" description="Disordered" evidence="1">
    <location>
        <begin position="123"/>
        <end position="157"/>
    </location>
</feature>
<feature type="compositionally biased region" description="Basic and acidic residues" evidence="1">
    <location>
        <begin position="131"/>
        <end position="157"/>
    </location>
</feature>
<dbReference type="RefSeq" id="WP_243409113.1">
    <property type="nucleotide sequence ID" value="NZ_ONZI01000001.1"/>
</dbReference>
<name>A0A2R8CJD5_9GAMM</name>
<keyword evidence="2" id="KW-0472">Membrane</keyword>